<proteinExistence type="predicted"/>
<evidence type="ECO:0000313" key="2">
    <source>
        <dbReference type="EMBL" id="MDK9558751.1"/>
    </source>
</evidence>
<dbReference type="RefSeq" id="WP_219867848.1">
    <property type="nucleotide sequence ID" value="NZ_JASSQD010000002.1"/>
</dbReference>
<sequence length="258" mass="30139">MTKIIVINIDEAKDRWEHISRQLSEMGLVAERFAAIDGRKQNHPLFDRYDDRLRKKIKGDSLSLGQLGCFASHFLVWKRCLELGEPVIVLEDDVTVVGERLEEFLEVAGKLDDRIECVRLFKNKTKHHKVLPYASCGDLAIVKYTKGPMSAMGYYLTPKGAHKLISNADKWYLAVDMYMDRFWVNNVECFGTVPECIKHDYLFDSMIGYEDKPKRALSTKTRRELFSLTENTRRFFHNLKFRIYHSGHPYPVRNERTV</sequence>
<dbReference type="CDD" id="cd06532">
    <property type="entry name" value="Glyco_transf_25"/>
    <property type="match status" value="1"/>
</dbReference>
<organism evidence="2 3">
    <name type="scientific">Marinobacter albus</name>
    <dbReference type="NCBI Taxonomy" id="3030833"/>
    <lineage>
        <taxon>Bacteria</taxon>
        <taxon>Pseudomonadati</taxon>
        <taxon>Pseudomonadota</taxon>
        <taxon>Gammaproteobacteria</taxon>
        <taxon>Pseudomonadales</taxon>
        <taxon>Marinobacteraceae</taxon>
        <taxon>Marinobacter</taxon>
    </lineage>
</organism>
<feature type="domain" description="Glycosyl transferase family 25" evidence="1">
    <location>
        <begin position="1"/>
        <end position="179"/>
    </location>
</feature>
<dbReference type="InterPro" id="IPR002654">
    <property type="entry name" value="Glyco_trans_25"/>
</dbReference>
<keyword evidence="3" id="KW-1185">Reference proteome</keyword>
<accession>A0ABT7HEF9</accession>
<dbReference type="Proteomes" id="UP001223547">
    <property type="component" value="Unassembled WGS sequence"/>
</dbReference>
<protein>
    <submittedName>
        <fullName evidence="2">Glycosyltransferase family 25 protein</fullName>
    </submittedName>
</protein>
<gene>
    <name evidence="2" type="ORF">QQF73_14040</name>
</gene>
<comment type="caution">
    <text evidence="2">The sequence shown here is derived from an EMBL/GenBank/DDBJ whole genome shotgun (WGS) entry which is preliminary data.</text>
</comment>
<dbReference type="Pfam" id="PF01755">
    <property type="entry name" value="Glyco_transf_25"/>
    <property type="match status" value="1"/>
</dbReference>
<reference evidence="2 3" key="1">
    <citation type="submission" date="2023-05" db="EMBL/GenBank/DDBJ databases">
        <title>Marinobacter albus sp. nov., a marine bacterium isolated from sand in a coastal intertidal zone of huludao.</title>
        <authorList>
            <person name="Deng T."/>
        </authorList>
    </citation>
    <scope>NUCLEOTIDE SEQUENCE [LARGE SCALE GENOMIC DNA]</scope>
    <source>
        <strain evidence="2 3">M216</strain>
    </source>
</reference>
<name>A0ABT7HEF9_9GAMM</name>
<evidence type="ECO:0000313" key="3">
    <source>
        <dbReference type="Proteomes" id="UP001223547"/>
    </source>
</evidence>
<evidence type="ECO:0000259" key="1">
    <source>
        <dbReference type="Pfam" id="PF01755"/>
    </source>
</evidence>
<dbReference type="EMBL" id="JASSQD010000002">
    <property type="protein sequence ID" value="MDK9558751.1"/>
    <property type="molecule type" value="Genomic_DNA"/>
</dbReference>